<feature type="domain" description="Calcineurin-like phosphoesterase" evidence="1">
    <location>
        <begin position="4"/>
        <end position="202"/>
    </location>
</feature>
<name>A0ABV7VK49_9PROT</name>
<dbReference type="EMBL" id="JBHRYJ010000005">
    <property type="protein sequence ID" value="MFC3677784.1"/>
    <property type="molecule type" value="Genomic_DNA"/>
</dbReference>
<gene>
    <name evidence="2" type="ORF">ACFOOQ_19685</name>
</gene>
<dbReference type="Pfam" id="PF00149">
    <property type="entry name" value="Metallophos"/>
    <property type="match status" value="1"/>
</dbReference>
<comment type="caution">
    <text evidence="2">The sequence shown here is derived from an EMBL/GenBank/DDBJ whole genome shotgun (WGS) entry which is preliminary data.</text>
</comment>
<evidence type="ECO:0000313" key="3">
    <source>
        <dbReference type="Proteomes" id="UP001595711"/>
    </source>
</evidence>
<protein>
    <submittedName>
        <fullName evidence="2">Metallophosphoesterase</fullName>
    </submittedName>
</protein>
<dbReference type="InterPro" id="IPR004843">
    <property type="entry name" value="Calcineurin-like_PHP"/>
</dbReference>
<evidence type="ECO:0000313" key="2">
    <source>
        <dbReference type="EMBL" id="MFC3677784.1"/>
    </source>
</evidence>
<accession>A0ABV7VK49</accession>
<organism evidence="2 3">
    <name type="scientific">Ferrovibrio xuzhouensis</name>
    <dbReference type="NCBI Taxonomy" id="1576914"/>
    <lineage>
        <taxon>Bacteria</taxon>
        <taxon>Pseudomonadati</taxon>
        <taxon>Pseudomonadota</taxon>
        <taxon>Alphaproteobacteria</taxon>
        <taxon>Rhodospirillales</taxon>
        <taxon>Rhodospirillaceae</taxon>
        <taxon>Ferrovibrio</taxon>
    </lineage>
</organism>
<proteinExistence type="predicted"/>
<dbReference type="InterPro" id="IPR029052">
    <property type="entry name" value="Metallo-depent_PP-like"/>
</dbReference>
<dbReference type="Proteomes" id="UP001595711">
    <property type="component" value="Unassembled WGS sequence"/>
</dbReference>
<dbReference type="RefSeq" id="WP_379729377.1">
    <property type="nucleotide sequence ID" value="NZ_JBHRYJ010000005.1"/>
</dbReference>
<dbReference type="Gene3D" id="3.60.21.10">
    <property type="match status" value="1"/>
</dbReference>
<sequence>MSSFLFAGDPHGNFRPIVTAALKDKPKAVVLLGDYDLAMPLDQEMKPVIEAGIEVWWIRGNHDADRGSWHDFLFGSALADFDLNGRVIDIGGLRIAGLGGVFDPKVWHPGLNNGEPTHRSPDALAEALSWRPSTSPGPVRNGIPLRHRSAIFWSDYEALWDQRADILVTHEAPDSHRHGFRALGELAEAMGVSVIIHGHHHEAYEGQTAGGVRVIGVDREAVVGWPGADFI</sequence>
<keyword evidence="3" id="KW-1185">Reference proteome</keyword>
<reference evidence="3" key="1">
    <citation type="journal article" date="2019" name="Int. J. Syst. Evol. Microbiol.">
        <title>The Global Catalogue of Microorganisms (GCM) 10K type strain sequencing project: providing services to taxonomists for standard genome sequencing and annotation.</title>
        <authorList>
            <consortium name="The Broad Institute Genomics Platform"/>
            <consortium name="The Broad Institute Genome Sequencing Center for Infectious Disease"/>
            <person name="Wu L."/>
            <person name="Ma J."/>
        </authorList>
    </citation>
    <scope>NUCLEOTIDE SEQUENCE [LARGE SCALE GENOMIC DNA]</scope>
    <source>
        <strain evidence="3">KCTC 42182</strain>
    </source>
</reference>
<dbReference type="SUPFAM" id="SSF56300">
    <property type="entry name" value="Metallo-dependent phosphatases"/>
    <property type="match status" value="1"/>
</dbReference>
<evidence type="ECO:0000259" key="1">
    <source>
        <dbReference type="Pfam" id="PF00149"/>
    </source>
</evidence>
<dbReference type="CDD" id="cd00838">
    <property type="entry name" value="MPP_superfamily"/>
    <property type="match status" value="1"/>
</dbReference>